<dbReference type="InterPro" id="IPR000073">
    <property type="entry name" value="AB_hydrolase_1"/>
</dbReference>
<dbReference type="Gene3D" id="3.40.50.1820">
    <property type="entry name" value="alpha/beta hydrolase"/>
    <property type="match status" value="1"/>
</dbReference>
<dbReference type="PRINTS" id="PR00111">
    <property type="entry name" value="ABHYDROLASE"/>
</dbReference>
<dbReference type="InterPro" id="IPR029058">
    <property type="entry name" value="AB_hydrolase_fold"/>
</dbReference>
<feature type="domain" description="AB hydrolase-1" evidence="1">
    <location>
        <begin position="30"/>
        <end position="267"/>
    </location>
</feature>
<dbReference type="EMBL" id="JAGGMR010000001">
    <property type="protein sequence ID" value="MBP2189718.1"/>
    <property type="molecule type" value="Genomic_DNA"/>
</dbReference>
<dbReference type="RefSeq" id="WP_209888815.1">
    <property type="nucleotide sequence ID" value="NZ_JAGGMR010000001.1"/>
</dbReference>
<reference evidence="2 3" key="1">
    <citation type="submission" date="2021-03" db="EMBL/GenBank/DDBJ databases">
        <title>Sequencing the genomes of 1000 actinobacteria strains.</title>
        <authorList>
            <person name="Klenk H.-P."/>
        </authorList>
    </citation>
    <scope>NUCLEOTIDE SEQUENCE [LARGE SCALE GENOMIC DNA]</scope>
    <source>
        <strain evidence="2 3">DSM 45516</strain>
    </source>
</reference>
<dbReference type="Pfam" id="PF12697">
    <property type="entry name" value="Abhydrolase_6"/>
    <property type="match status" value="1"/>
</dbReference>
<dbReference type="InterPro" id="IPR050228">
    <property type="entry name" value="Carboxylesterase_BioH"/>
</dbReference>
<evidence type="ECO:0000313" key="3">
    <source>
        <dbReference type="Proteomes" id="UP001519325"/>
    </source>
</evidence>
<gene>
    <name evidence="2" type="ORF">BJ987_002619</name>
</gene>
<evidence type="ECO:0000259" key="1">
    <source>
        <dbReference type="Pfam" id="PF12697"/>
    </source>
</evidence>
<dbReference type="Proteomes" id="UP001519325">
    <property type="component" value="Unassembled WGS sequence"/>
</dbReference>
<organism evidence="2 3">
    <name type="scientific">Nocardia goodfellowii</name>
    <dbReference type="NCBI Taxonomy" id="882446"/>
    <lineage>
        <taxon>Bacteria</taxon>
        <taxon>Bacillati</taxon>
        <taxon>Actinomycetota</taxon>
        <taxon>Actinomycetes</taxon>
        <taxon>Mycobacteriales</taxon>
        <taxon>Nocardiaceae</taxon>
        <taxon>Nocardia</taxon>
    </lineage>
</organism>
<proteinExistence type="predicted"/>
<name>A0ABS4QDT7_9NOCA</name>
<keyword evidence="3" id="KW-1185">Reference proteome</keyword>
<evidence type="ECO:0000313" key="2">
    <source>
        <dbReference type="EMBL" id="MBP2189718.1"/>
    </source>
</evidence>
<protein>
    <submittedName>
        <fullName evidence="2">Pimeloyl-ACP methyl ester carboxylesterase</fullName>
    </submittedName>
</protein>
<dbReference type="PANTHER" id="PTHR43194">
    <property type="entry name" value="HYDROLASE ALPHA/BETA FOLD FAMILY"/>
    <property type="match status" value="1"/>
</dbReference>
<accession>A0ABS4QDT7</accession>
<dbReference type="SUPFAM" id="SSF53474">
    <property type="entry name" value="alpha/beta-Hydrolases"/>
    <property type="match status" value="1"/>
</dbReference>
<comment type="caution">
    <text evidence="2">The sequence shown here is derived from an EMBL/GenBank/DDBJ whole genome shotgun (WGS) entry which is preliminary data.</text>
</comment>
<dbReference type="PANTHER" id="PTHR43194:SF2">
    <property type="entry name" value="PEROXISOMAL MEMBRANE PROTEIN LPX1"/>
    <property type="match status" value="1"/>
</dbReference>
<sequence>MHNISAEELRVAQVTSTLLQSGDPTADEAVVFLHGTPGNAADWLSLLPRVGEFARAIAFDLPGYGAARTFPGFDHRVEGDYRAFLIAAIETLGLRRVHLVGHDFGVPWGLAWAAARPERVASITLINAGALPGYRWHAYARIWQTPILGEFTQAVTNRPGMRWLLRRANPRLPRDFIDHMYDGYDRHTRRTVLELYRAARDPAAMLAASMLAIPREVPALVLWGAEDPWVPAHFAHTQSEVWPAADIQILPGLGHWPFADDPDAVAAHLVPFLRDCCRRSRAE</sequence>